<dbReference type="EC" id="3.2.1.35" evidence="3"/>
<dbReference type="Proteomes" id="UP001152320">
    <property type="component" value="Chromosome 21"/>
</dbReference>
<evidence type="ECO:0000313" key="4">
    <source>
        <dbReference type="EMBL" id="KAJ8021364.1"/>
    </source>
</evidence>
<evidence type="ECO:0000256" key="3">
    <source>
        <dbReference type="RuleBase" id="RU610713"/>
    </source>
</evidence>
<keyword evidence="2" id="KW-1015">Disulfide bond</keyword>
<dbReference type="PANTHER" id="PTHR11769:SF35">
    <property type="entry name" value="HYALURONIDASE"/>
    <property type="match status" value="1"/>
</dbReference>
<name>A0A9Q1BDM7_HOLLE</name>
<dbReference type="GO" id="GO:0030214">
    <property type="term" value="P:hyaluronan catabolic process"/>
    <property type="evidence" value="ECO:0007669"/>
    <property type="project" value="TreeGrafter"/>
</dbReference>
<organism evidence="4 5">
    <name type="scientific">Holothuria leucospilota</name>
    <name type="common">Black long sea cucumber</name>
    <name type="synonym">Mertensiothuria leucospilota</name>
    <dbReference type="NCBI Taxonomy" id="206669"/>
    <lineage>
        <taxon>Eukaryota</taxon>
        <taxon>Metazoa</taxon>
        <taxon>Echinodermata</taxon>
        <taxon>Eleutherozoa</taxon>
        <taxon>Echinozoa</taxon>
        <taxon>Holothuroidea</taxon>
        <taxon>Aspidochirotacea</taxon>
        <taxon>Aspidochirotida</taxon>
        <taxon>Holothuriidae</taxon>
        <taxon>Holothuria</taxon>
    </lineage>
</organism>
<dbReference type="GO" id="GO:0004415">
    <property type="term" value="F:hyalurononglucosaminidase activity"/>
    <property type="evidence" value="ECO:0007669"/>
    <property type="project" value="UniProtKB-UniRule"/>
</dbReference>
<accession>A0A9Q1BDM7</accession>
<dbReference type="EMBL" id="JAIZAY010000021">
    <property type="protein sequence ID" value="KAJ8021364.1"/>
    <property type="molecule type" value="Genomic_DNA"/>
</dbReference>
<dbReference type="Gene3D" id="3.20.20.70">
    <property type="entry name" value="Aldolase class I"/>
    <property type="match status" value="1"/>
</dbReference>
<comment type="similarity">
    <text evidence="1 3">Belongs to the glycosyl hydrolase 56 family.</text>
</comment>
<dbReference type="OrthoDB" id="5796153at2759"/>
<dbReference type="InterPro" id="IPR013785">
    <property type="entry name" value="Aldolase_TIM"/>
</dbReference>
<dbReference type="SUPFAM" id="SSF51445">
    <property type="entry name" value="(Trans)glycosidases"/>
    <property type="match status" value="1"/>
</dbReference>
<evidence type="ECO:0000256" key="1">
    <source>
        <dbReference type="ARBA" id="ARBA00008871"/>
    </source>
</evidence>
<comment type="caution">
    <text evidence="4">The sequence shown here is derived from an EMBL/GenBank/DDBJ whole genome shotgun (WGS) entry which is preliminary data.</text>
</comment>
<dbReference type="GO" id="GO:0005975">
    <property type="term" value="P:carbohydrate metabolic process"/>
    <property type="evidence" value="ECO:0007669"/>
    <property type="project" value="InterPro"/>
</dbReference>
<dbReference type="InterPro" id="IPR017853">
    <property type="entry name" value="GH"/>
</dbReference>
<keyword evidence="5" id="KW-1185">Reference proteome</keyword>
<evidence type="ECO:0000313" key="5">
    <source>
        <dbReference type="Proteomes" id="UP001152320"/>
    </source>
</evidence>
<protein>
    <recommendedName>
        <fullName evidence="3">Hyaluronidase</fullName>
        <ecNumber evidence="3">3.2.1.35</ecNumber>
    </recommendedName>
</protein>
<reference evidence="4" key="1">
    <citation type="submission" date="2021-10" db="EMBL/GenBank/DDBJ databases">
        <title>Tropical sea cucumber genome reveals ecological adaptation and Cuvierian tubules defense mechanism.</title>
        <authorList>
            <person name="Chen T."/>
        </authorList>
    </citation>
    <scope>NUCLEOTIDE SEQUENCE</scope>
    <source>
        <strain evidence="4">Nanhai2018</strain>
        <tissue evidence="4">Muscle</tissue>
    </source>
</reference>
<gene>
    <name evidence="4" type="ORF">HOLleu_38536</name>
</gene>
<evidence type="ECO:0000256" key="2">
    <source>
        <dbReference type="ARBA" id="ARBA00023157"/>
    </source>
</evidence>
<dbReference type="AlphaFoldDB" id="A0A9Q1BDM7"/>
<keyword evidence="3" id="KW-0326">Glycosidase</keyword>
<dbReference type="InterPro" id="IPR018155">
    <property type="entry name" value="Hyaluronidase"/>
</dbReference>
<comment type="catalytic activity">
    <reaction evidence="3">
        <text>Random hydrolysis of (1-&gt;4)-linkages between N-acetyl-beta-D-glucosamine and D-glucuronate residues in hyaluronate.</text>
        <dbReference type="EC" id="3.2.1.35"/>
    </reaction>
</comment>
<proteinExistence type="inferred from homology"/>
<sequence length="235" mass="27100">MKSTLRLAKDLRPNARWGFYHFPYCYNNKDPAYCTQEAVLTNDNITWLFESSTALYPSIYMHESQERKDDFVHAIVGEAFRLRNKSRNPFVDVYPYTRYVYTDSFAFLTKKDLNNTVLQSAQMGSSGVVFWGAGYDTHSVSLCLELQSYINSTLGPFVKNLIDATVLCSDEICSGNGRCVGKILECAGHLKQRERVNELDVNMRDGYERWQQTLMPCSCQCYKGWKGSFCDQFEY</sequence>
<keyword evidence="3" id="KW-0378">Hydrolase</keyword>
<dbReference type="PANTHER" id="PTHR11769">
    <property type="entry name" value="HYALURONIDASE"/>
    <property type="match status" value="1"/>
</dbReference>
<dbReference type="Pfam" id="PF01630">
    <property type="entry name" value="Glyco_hydro_56"/>
    <property type="match status" value="1"/>
</dbReference>